<evidence type="ECO:0000313" key="1">
    <source>
        <dbReference type="EMBL" id="OHA34707.1"/>
    </source>
</evidence>
<comment type="caution">
    <text evidence="1">The sequence shown here is derived from an EMBL/GenBank/DDBJ whole genome shotgun (WGS) entry which is preliminary data.</text>
</comment>
<dbReference type="EMBL" id="MHRX01000008">
    <property type="protein sequence ID" value="OHA34707.1"/>
    <property type="molecule type" value="Genomic_DNA"/>
</dbReference>
<evidence type="ECO:0000313" key="2">
    <source>
        <dbReference type="Proteomes" id="UP000176221"/>
    </source>
</evidence>
<dbReference type="Proteomes" id="UP000176221">
    <property type="component" value="Unassembled WGS sequence"/>
</dbReference>
<proteinExistence type="predicted"/>
<gene>
    <name evidence="1" type="ORF">A2928_03695</name>
</gene>
<organism evidence="1 2">
    <name type="scientific">Candidatus Taylorbacteria bacterium RIFCSPLOWO2_01_FULL_45_15b</name>
    <dbReference type="NCBI Taxonomy" id="1802319"/>
    <lineage>
        <taxon>Bacteria</taxon>
        <taxon>Candidatus Tayloriibacteriota</taxon>
    </lineage>
</organism>
<protein>
    <submittedName>
        <fullName evidence="1">Uncharacterized protein</fullName>
    </submittedName>
</protein>
<sequence>MYDRLINVKSLSIKENAIKLRKEGFSYGLIKEKTGVSKSTLSNWLCELDYLPNQITIEKIGKARAASTAAKQKLKFASIQEAHRLAEKDIGDLRKRDIFMLGLGLYISEGTKSSSDIRIINSNSEIINLAIRWFRDVIGIPLHNFRMRLHLYPDNNVEDSIRFWSTTTKIPIVQFQKTQIDRRKNKKISKKGKLPFGTAHLSVRSGGSKNHGVFLARKIDGWMKIALKNKLFTE</sequence>
<accession>A0A1G2NF44</accession>
<dbReference type="AlphaFoldDB" id="A0A1G2NF44"/>
<reference evidence="1 2" key="1">
    <citation type="journal article" date="2016" name="Nat. Commun.">
        <title>Thousands of microbial genomes shed light on interconnected biogeochemical processes in an aquifer system.</title>
        <authorList>
            <person name="Anantharaman K."/>
            <person name="Brown C.T."/>
            <person name="Hug L.A."/>
            <person name="Sharon I."/>
            <person name="Castelle C.J."/>
            <person name="Probst A.J."/>
            <person name="Thomas B.C."/>
            <person name="Singh A."/>
            <person name="Wilkins M.J."/>
            <person name="Karaoz U."/>
            <person name="Brodie E.L."/>
            <person name="Williams K.H."/>
            <person name="Hubbard S.S."/>
            <person name="Banfield J.F."/>
        </authorList>
    </citation>
    <scope>NUCLEOTIDE SEQUENCE [LARGE SCALE GENOMIC DNA]</scope>
</reference>
<name>A0A1G2NF44_9BACT</name>